<keyword evidence="1" id="KW-0472">Membrane</keyword>
<accession>A0AAU9NRC0</accession>
<feature type="transmembrane region" description="Helical" evidence="1">
    <location>
        <begin position="68"/>
        <end position="88"/>
    </location>
</feature>
<evidence type="ECO:0000313" key="2">
    <source>
        <dbReference type="EMBL" id="CAH1440455.1"/>
    </source>
</evidence>
<keyword evidence="1" id="KW-1133">Transmembrane helix</keyword>
<organism evidence="2 3">
    <name type="scientific">Lactuca virosa</name>
    <dbReference type="NCBI Taxonomy" id="75947"/>
    <lineage>
        <taxon>Eukaryota</taxon>
        <taxon>Viridiplantae</taxon>
        <taxon>Streptophyta</taxon>
        <taxon>Embryophyta</taxon>
        <taxon>Tracheophyta</taxon>
        <taxon>Spermatophyta</taxon>
        <taxon>Magnoliopsida</taxon>
        <taxon>eudicotyledons</taxon>
        <taxon>Gunneridae</taxon>
        <taxon>Pentapetalae</taxon>
        <taxon>asterids</taxon>
        <taxon>campanulids</taxon>
        <taxon>Asterales</taxon>
        <taxon>Asteraceae</taxon>
        <taxon>Cichorioideae</taxon>
        <taxon>Cichorieae</taxon>
        <taxon>Lactucinae</taxon>
        <taxon>Lactuca</taxon>
    </lineage>
</organism>
<dbReference type="AlphaFoldDB" id="A0AAU9NRC0"/>
<keyword evidence="1" id="KW-0812">Transmembrane</keyword>
<proteinExistence type="predicted"/>
<keyword evidence="3" id="KW-1185">Reference proteome</keyword>
<sequence length="98" mass="11259">MMKSDSSFLCFSVTVDTRRHRLLHHHQDQSLTDMWLHLRKVVSFIVNLFVNTGDVKFRRTMKQMDTPAEYSIIVATVLLAAKGGHLVYLKIGDSVLLE</sequence>
<gene>
    <name evidence="2" type="ORF">LVIROSA_LOCUS26591</name>
</gene>
<dbReference type="EMBL" id="CAKMRJ010005412">
    <property type="protein sequence ID" value="CAH1440455.1"/>
    <property type="molecule type" value="Genomic_DNA"/>
</dbReference>
<evidence type="ECO:0000256" key="1">
    <source>
        <dbReference type="SAM" id="Phobius"/>
    </source>
</evidence>
<evidence type="ECO:0000313" key="3">
    <source>
        <dbReference type="Proteomes" id="UP001157418"/>
    </source>
</evidence>
<comment type="caution">
    <text evidence="2">The sequence shown here is derived from an EMBL/GenBank/DDBJ whole genome shotgun (WGS) entry which is preliminary data.</text>
</comment>
<reference evidence="2 3" key="1">
    <citation type="submission" date="2022-01" db="EMBL/GenBank/DDBJ databases">
        <authorList>
            <person name="Xiong W."/>
            <person name="Schranz E."/>
        </authorList>
    </citation>
    <scope>NUCLEOTIDE SEQUENCE [LARGE SCALE GENOMIC DNA]</scope>
</reference>
<name>A0AAU9NRC0_9ASTR</name>
<protein>
    <submittedName>
        <fullName evidence="2">Uncharacterized protein</fullName>
    </submittedName>
</protein>
<dbReference type="Proteomes" id="UP001157418">
    <property type="component" value="Unassembled WGS sequence"/>
</dbReference>